<keyword evidence="2" id="KW-0812">Transmembrane</keyword>
<keyword evidence="4" id="KW-1185">Reference proteome</keyword>
<feature type="region of interest" description="Disordered" evidence="1">
    <location>
        <begin position="62"/>
        <end position="204"/>
    </location>
</feature>
<feature type="compositionally biased region" description="Polar residues" evidence="1">
    <location>
        <begin position="225"/>
        <end position="246"/>
    </location>
</feature>
<proteinExistence type="predicted"/>
<organism evidence="3 4">
    <name type="scientific">Candida theae</name>
    <dbReference type="NCBI Taxonomy" id="1198502"/>
    <lineage>
        <taxon>Eukaryota</taxon>
        <taxon>Fungi</taxon>
        <taxon>Dikarya</taxon>
        <taxon>Ascomycota</taxon>
        <taxon>Saccharomycotina</taxon>
        <taxon>Pichiomycetes</taxon>
        <taxon>Debaryomycetaceae</taxon>
        <taxon>Candida/Lodderomyces clade</taxon>
        <taxon>Candida</taxon>
    </lineage>
</organism>
<dbReference type="RefSeq" id="XP_051611235.1">
    <property type="nucleotide sequence ID" value="XM_051751906.1"/>
</dbReference>
<protein>
    <submittedName>
        <fullName evidence="3">SKG1</fullName>
    </submittedName>
</protein>
<evidence type="ECO:0000313" key="4">
    <source>
        <dbReference type="Proteomes" id="UP001204833"/>
    </source>
</evidence>
<accession>A0AAD5G115</accession>
<feature type="compositionally biased region" description="Polar residues" evidence="1">
    <location>
        <begin position="169"/>
        <end position="181"/>
    </location>
</feature>
<feature type="region of interest" description="Disordered" evidence="1">
    <location>
        <begin position="219"/>
        <end position="246"/>
    </location>
</feature>
<feature type="compositionally biased region" description="Basic and acidic residues" evidence="1">
    <location>
        <begin position="157"/>
        <end position="168"/>
    </location>
</feature>
<feature type="region of interest" description="Disordered" evidence="1">
    <location>
        <begin position="443"/>
        <end position="511"/>
    </location>
</feature>
<feature type="region of interest" description="Disordered" evidence="1">
    <location>
        <begin position="277"/>
        <end position="330"/>
    </location>
</feature>
<name>A0AAD5G115_9ASCO</name>
<sequence>MVYSVGLAVGLSIGVPSFIILVAGFLLWLRYQRRLRKEDLDEDYLDKEIQNDDSSFRQFQEQLHKQRDVKPRDKKDDDGLQLKEEVVPVHGTSDSSNGSLESELHQSYELAEVQPQPDVSKPSKHPYGQHLHYPSSTSHQHQPKSQSSTSLSQASEELPHVHDPHHSDSQNMPSRRAVQQSQRRKGAAPLPPPPPPPHRQSSNKTQASVYTFYDTFIPTFGTPEPASQSQQNKSSSLPNSTHNSFSDLLNQTAHSSLNLLKSGHKDSANNDNAATATTATTTNNNNNTNNTNNTNQHSHTNSASNSNTSLLHSDNNNNNGNTSTSHSRVPSTDLDALAKQLNSPQFFEKLPSKAAAAQGKVYIKPRVPTSSSKPHNNSSSELINNYLVGENTALNDHFNYVAPMVETADSTDKLAQVQVPAPASGDGRGNTLTYNQYLSAKAATVDPSLRRPSQSKEDEQDQAEAIQEANPLNGQIGNAFDANISMEPTAMNKKNTTTNEDEDVMPPVVFQ</sequence>
<comment type="caution">
    <text evidence="3">The sequence shown here is derived from an EMBL/GenBank/DDBJ whole genome shotgun (WGS) entry which is preliminary data.</text>
</comment>
<feature type="compositionally biased region" description="Basic and acidic residues" evidence="1">
    <location>
        <begin position="62"/>
        <end position="87"/>
    </location>
</feature>
<keyword evidence="2" id="KW-0472">Membrane</keyword>
<dbReference type="Proteomes" id="UP001204833">
    <property type="component" value="Unassembled WGS sequence"/>
</dbReference>
<feature type="compositionally biased region" description="Low complexity" evidence="1">
    <location>
        <begin position="277"/>
        <end position="327"/>
    </location>
</feature>
<dbReference type="AlphaFoldDB" id="A0AAD5G115"/>
<feature type="transmembrane region" description="Helical" evidence="2">
    <location>
        <begin position="6"/>
        <end position="29"/>
    </location>
</feature>
<evidence type="ECO:0000256" key="1">
    <source>
        <dbReference type="SAM" id="MobiDB-lite"/>
    </source>
</evidence>
<dbReference type="GeneID" id="76148318"/>
<feature type="compositionally biased region" description="Low complexity" evidence="1">
    <location>
        <begin position="145"/>
        <end position="156"/>
    </location>
</feature>
<reference evidence="3 4" key="1">
    <citation type="journal article" date="2022" name="DNA Res.">
        <title>Genome analysis of five recently described species of the CUG-Ser clade uncovers Candida theae as a new hybrid lineage with pathogenic potential in the Candida parapsilosis species complex.</title>
        <authorList>
            <person name="Mixao V."/>
            <person name="Del Olmo V."/>
            <person name="Hegedusova E."/>
            <person name="Saus E."/>
            <person name="Pryszcz L."/>
            <person name="Cillingova A."/>
            <person name="Nosek J."/>
            <person name="Gabaldon T."/>
        </authorList>
    </citation>
    <scope>NUCLEOTIDE SEQUENCE [LARGE SCALE GENOMIC DNA]</scope>
    <source>
        <strain evidence="3 4">CBS 12239</strain>
    </source>
</reference>
<feature type="compositionally biased region" description="Pro residues" evidence="1">
    <location>
        <begin position="189"/>
        <end position="198"/>
    </location>
</feature>
<dbReference type="EMBL" id="JAIHNG010000019">
    <property type="protein sequence ID" value="KAI5968068.1"/>
    <property type="molecule type" value="Genomic_DNA"/>
</dbReference>
<evidence type="ECO:0000313" key="3">
    <source>
        <dbReference type="EMBL" id="KAI5968068.1"/>
    </source>
</evidence>
<evidence type="ECO:0000256" key="2">
    <source>
        <dbReference type="SAM" id="Phobius"/>
    </source>
</evidence>
<keyword evidence="2" id="KW-1133">Transmembrane helix</keyword>
<feature type="compositionally biased region" description="Polar residues" evidence="1">
    <location>
        <begin position="134"/>
        <end position="144"/>
    </location>
</feature>
<gene>
    <name evidence="3" type="ORF">KGF57_000258</name>
</gene>